<gene>
    <name evidence="1" type="ORF">MNBD_GAMMA23-2282</name>
</gene>
<protein>
    <submittedName>
        <fullName evidence="1">Uncharacterized protein</fullName>
    </submittedName>
</protein>
<evidence type="ECO:0000313" key="1">
    <source>
        <dbReference type="EMBL" id="VAW94507.1"/>
    </source>
</evidence>
<name>A0A3B1A4J1_9ZZZZ</name>
<dbReference type="AlphaFoldDB" id="A0A3B1A4J1"/>
<proteinExistence type="predicted"/>
<reference evidence="1" key="1">
    <citation type="submission" date="2018-06" db="EMBL/GenBank/DDBJ databases">
        <authorList>
            <person name="Zhirakovskaya E."/>
        </authorList>
    </citation>
    <scope>NUCLEOTIDE SEQUENCE</scope>
</reference>
<organism evidence="1">
    <name type="scientific">hydrothermal vent metagenome</name>
    <dbReference type="NCBI Taxonomy" id="652676"/>
    <lineage>
        <taxon>unclassified sequences</taxon>
        <taxon>metagenomes</taxon>
        <taxon>ecological metagenomes</taxon>
    </lineage>
</organism>
<accession>A0A3B1A4J1</accession>
<sequence length="537" mass="60994">MEFLFLTVSAHHASHNDAVELNVKRLKQWLDALPVMDVISTVGNLHAAIEPFNEIEMADDERLKILEIYHSVMDDILFSYDDMRLKMLPISIEERRKLQNDIMWLYLSLANGYKSIVQSSFDQKLTPNKNTTLIISIYRSMDLIIQAMLYAFRSHETPPPLSFLEINQLYMYAEYLNILDSKIKNISLGAQSTIGSLYKQILLLVVSDPYRVNSNEIVEVYFFLEKFSDLCVIDRNIESKNEEGKYFIELMEDSPPQPYDYSSKPATLSSCRTIDVWPVVQAFGEELSGEYDMNSLGLREFDSGKSSLNNAGTEQRFVEILTQQLMGQKNRGAERQLTTSKCYVAIGLSAINFYLMNKNKIKEIIEPEKTGGITVNSIDFEEQADFTLDVWQLCNKSESGYLLTIRKSILTQELVIGDVVGVIIDNGKGNIHIQVAFVRWARGDNDTFKMGVEILKGNAKSVTCRCAGDTQPYDGLYFPSEKTLDLQACVLTEKSLLLQSSTIDVVLGDKNIAIEYVSSMVETSLYIQFKYKVAVKE</sequence>
<dbReference type="EMBL" id="UOFT01000039">
    <property type="protein sequence ID" value="VAW94507.1"/>
    <property type="molecule type" value="Genomic_DNA"/>
</dbReference>